<dbReference type="EMBL" id="CP013928">
    <property type="protein sequence ID" value="AMJ77670.1"/>
    <property type="molecule type" value="Genomic_DNA"/>
</dbReference>
<dbReference type="GO" id="GO:0160149">
    <property type="term" value="F:tRNA pseudouridine(65) synthase activity"/>
    <property type="evidence" value="ECO:0007669"/>
    <property type="project" value="UniProtKB-EC"/>
</dbReference>
<dbReference type="GO" id="GO:0003723">
    <property type="term" value="F:RNA binding"/>
    <property type="evidence" value="ECO:0007669"/>
    <property type="project" value="InterPro"/>
</dbReference>
<evidence type="ECO:0000256" key="3">
    <source>
        <dbReference type="ARBA" id="ARBA00036607"/>
    </source>
</evidence>
<dbReference type="Pfam" id="PF00849">
    <property type="entry name" value="PseudoU_synth_2"/>
    <property type="match status" value="1"/>
</dbReference>
<dbReference type="InterPro" id="IPR050188">
    <property type="entry name" value="RluA_PseudoU_synthase"/>
</dbReference>
<sequence>MNQTSNTIACEHREDVLKKQVEHQPLHLPVLYQDEHIIAIDKPPGLLVHRSPIDKHETVFAVQTLRDLIGQHVFPAHRLDRPTSGVLVFSFSADTAAKLGKQMMDKQVVKQYHAIVRGFVHHTGYIDYALKYRYDKIADKHKRPQQPPQPASTMYESLAKFDVPEPVGRYQSARYSLVRLSPSTGRKHQLRRHMVHIRHPIIGDTTHGDGKQNKFAKSHFNFTHLALSCTQMGFSHPVTQKWITINGEMHSEMRQFADRLASFKV</sequence>
<proteinExistence type="predicted"/>
<gene>
    <name evidence="11" type="ORF">AV942_04740</name>
</gene>
<evidence type="ECO:0000256" key="7">
    <source>
        <dbReference type="ARBA" id="ARBA00041803"/>
    </source>
</evidence>
<evidence type="ECO:0000256" key="6">
    <source>
        <dbReference type="ARBA" id="ARBA00040675"/>
    </source>
</evidence>
<evidence type="ECO:0000313" key="12">
    <source>
        <dbReference type="Proteomes" id="UP000061468"/>
    </source>
</evidence>
<dbReference type="InterPro" id="IPR020103">
    <property type="entry name" value="PsdUridine_synth_cat_dom_sf"/>
</dbReference>
<dbReference type="AlphaFoldDB" id="A0AAC8XHS6"/>
<accession>A0AAC8XHS6</accession>
<evidence type="ECO:0000256" key="4">
    <source>
        <dbReference type="ARBA" id="ARBA00037670"/>
    </source>
</evidence>
<name>A0AAC8XHS6_9ALTE</name>
<dbReference type="InterPro" id="IPR006224">
    <property type="entry name" value="PsdUridine_synth_RluA-like_CS"/>
</dbReference>
<dbReference type="Proteomes" id="UP000061468">
    <property type="component" value="Chromosome"/>
</dbReference>
<evidence type="ECO:0000256" key="9">
    <source>
        <dbReference type="ARBA" id="ARBA00043049"/>
    </source>
</evidence>
<evidence type="ECO:0000259" key="10">
    <source>
        <dbReference type="Pfam" id="PF00849"/>
    </source>
</evidence>
<evidence type="ECO:0000256" key="8">
    <source>
        <dbReference type="ARBA" id="ARBA00041975"/>
    </source>
</evidence>
<dbReference type="GO" id="GO:0000455">
    <property type="term" value="P:enzyme-directed rRNA pseudouridine synthesis"/>
    <property type="evidence" value="ECO:0007669"/>
    <property type="project" value="TreeGrafter"/>
</dbReference>
<evidence type="ECO:0000256" key="1">
    <source>
        <dbReference type="ARBA" id="ARBA00022694"/>
    </source>
</evidence>
<keyword evidence="1" id="KW-0819">tRNA processing</keyword>
<dbReference type="PANTHER" id="PTHR21600">
    <property type="entry name" value="MITOCHONDRIAL RNA PSEUDOURIDINE SYNTHASE"/>
    <property type="match status" value="1"/>
</dbReference>
<evidence type="ECO:0000256" key="2">
    <source>
        <dbReference type="ARBA" id="ARBA00023235"/>
    </source>
</evidence>
<dbReference type="GO" id="GO:0008033">
    <property type="term" value="P:tRNA processing"/>
    <property type="evidence" value="ECO:0007669"/>
    <property type="project" value="UniProtKB-KW"/>
</dbReference>
<evidence type="ECO:0000256" key="5">
    <source>
        <dbReference type="ARBA" id="ARBA00038943"/>
    </source>
</evidence>
<comment type="function">
    <text evidence="4">Responsible for synthesis of pseudouridine from uracil-65 in transfer RNAs.</text>
</comment>
<keyword evidence="2" id="KW-0413">Isomerase</keyword>
<dbReference type="EC" id="5.4.99.26" evidence="5"/>
<dbReference type="PANTHER" id="PTHR21600:SF56">
    <property type="entry name" value="TRNA PSEUDOURIDINE SYNTHASE C"/>
    <property type="match status" value="1"/>
</dbReference>
<comment type="catalytic activity">
    <reaction evidence="3">
        <text>uridine(65) in tRNA = pseudouridine(65) in tRNA</text>
        <dbReference type="Rhea" id="RHEA:42536"/>
        <dbReference type="Rhea" id="RHEA-COMP:10103"/>
        <dbReference type="Rhea" id="RHEA-COMP:10104"/>
        <dbReference type="ChEBI" id="CHEBI:65314"/>
        <dbReference type="ChEBI" id="CHEBI:65315"/>
        <dbReference type="EC" id="5.4.99.26"/>
    </reaction>
</comment>
<evidence type="ECO:0000313" key="11">
    <source>
        <dbReference type="EMBL" id="AMJ77670.1"/>
    </source>
</evidence>
<dbReference type="SUPFAM" id="SSF55120">
    <property type="entry name" value="Pseudouridine synthase"/>
    <property type="match status" value="1"/>
</dbReference>
<dbReference type="PROSITE" id="PS01129">
    <property type="entry name" value="PSI_RLU"/>
    <property type="match status" value="1"/>
</dbReference>
<protein>
    <recommendedName>
        <fullName evidence="6">tRNA pseudouridine synthase C</fullName>
        <ecNumber evidence="5">5.4.99.26</ecNumber>
    </recommendedName>
    <alternativeName>
        <fullName evidence="8">tRNA pseudouridine(65) synthase</fullName>
    </alternativeName>
    <alternativeName>
        <fullName evidence="9">tRNA pseudouridylate synthase C</fullName>
    </alternativeName>
    <alternativeName>
        <fullName evidence="7">tRNA-uridine isomerase C</fullName>
    </alternativeName>
</protein>
<reference evidence="11 12" key="1">
    <citation type="submission" date="2015-12" db="EMBL/GenBank/DDBJ databases">
        <title>Intraspecies pangenome expansion in the marine bacterium Alteromonas.</title>
        <authorList>
            <person name="Lopez-Perez M."/>
            <person name="Rodriguez-Valera F."/>
        </authorList>
    </citation>
    <scope>NUCLEOTIDE SEQUENCE [LARGE SCALE GENOMIC DNA]</scope>
    <source>
        <strain evidence="11 12">UM8</strain>
    </source>
</reference>
<feature type="domain" description="Pseudouridine synthase RsuA/RluA-like" evidence="10">
    <location>
        <begin position="36"/>
        <end position="194"/>
    </location>
</feature>
<organism evidence="11 12">
    <name type="scientific">Alteromonas mediterranea</name>
    <dbReference type="NCBI Taxonomy" id="314275"/>
    <lineage>
        <taxon>Bacteria</taxon>
        <taxon>Pseudomonadati</taxon>
        <taxon>Pseudomonadota</taxon>
        <taxon>Gammaproteobacteria</taxon>
        <taxon>Alteromonadales</taxon>
        <taxon>Alteromonadaceae</taxon>
        <taxon>Alteromonas/Salinimonas group</taxon>
        <taxon>Alteromonas</taxon>
    </lineage>
</organism>
<dbReference type="InterPro" id="IPR006145">
    <property type="entry name" value="PsdUridine_synth_RsuA/RluA"/>
</dbReference>
<dbReference type="RefSeq" id="WP_015066403.1">
    <property type="nucleotide sequence ID" value="NZ_CAXGIV010000009.1"/>
</dbReference>
<dbReference type="Gene3D" id="3.30.2350.10">
    <property type="entry name" value="Pseudouridine synthase"/>
    <property type="match status" value="1"/>
</dbReference>